<keyword evidence="3 6" id="KW-0812">Transmembrane</keyword>
<keyword evidence="5 6" id="KW-0472">Membrane</keyword>
<feature type="transmembrane region" description="Helical" evidence="6">
    <location>
        <begin position="272"/>
        <end position="294"/>
    </location>
</feature>
<dbReference type="InterPro" id="IPR011701">
    <property type="entry name" value="MFS"/>
</dbReference>
<feature type="domain" description="Major facilitator superfamily (MFS) profile" evidence="7">
    <location>
        <begin position="9"/>
        <end position="387"/>
    </location>
</feature>
<organism evidence="8 9">
    <name type="scientific">Marinibaculum pumilum</name>
    <dbReference type="NCBI Taxonomy" id="1766165"/>
    <lineage>
        <taxon>Bacteria</taxon>
        <taxon>Pseudomonadati</taxon>
        <taxon>Pseudomonadota</taxon>
        <taxon>Alphaproteobacteria</taxon>
        <taxon>Rhodospirillales</taxon>
        <taxon>Rhodospirillaceae</taxon>
        <taxon>Marinibaculum</taxon>
    </lineage>
</organism>
<evidence type="ECO:0000313" key="8">
    <source>
        <dbReference type="EMBL" id="MFC3229326.1"/>
    </source>
</evidence>
<feature type="transmembrane region" description="Helical" evidence="6">
    <location>
        <begin position="161"/>
        <end position="181"/>
    </location>
</feature>
<dbReference type="PANTHER" id="PTHR43124">
    <property type="entry name" value="PURINE EFFLUX PUMP PBUE"/>
    <property type="match status" value="1"/>
</dbReference>
<keyword evidence="4 6" id="KW-1133">Transmembrane helix</keyword>
<feature type="transmembrane region" description="Helical" evidence="6">
    <location>
        <begin position="338"/>
        <end position="358"/>
    </location>
</feature>
<feature type="transmembrane region" description="Helical" evidence="6">
    <location>
        <begin position="300"/>
        <end position="317"/>
    </location>
</feature>
<comment type="subcellular location">
    <subcellularLocation>
        <location evidence="1">Cell membrane</location>
        <topology evidence="1">Multi-pass membrane protein</topology>
    </subcellularLocation>
</comment>
<dbReference type="EMBL" id="JBHRTR010000031">
    <property type="protein sequence ID" value="MFC3229326.1"/>
    <property type="molecule type" value="Genomic_DNA"/>
</dbReference>
<gene>
    <name evidence="8" type="ORF">ACFOGJ_18915</name>
</gene>
<dbReference type="InterPro" id="IPR020846">
    <property type="entry name" value="MFS_dom"/>
</dbReference>
<comment type="caution">
    <text evidence="8">The sequence shown here is derived from an EMBL/GenBank/DDBJ whole genome shotgun (WGS) entry which is preliminary data.</text>
</comment>
<feature type="transmembrane region" description="Helical" evidence="6">
    <location>
        <begin position="210"/>
        <end position="232"/>
    </location>
</feature>
<protein>
    <submittedName>
        <fullName evidence="8">MFS transporter</fullName>
    </submittedName>
</protein>
<feature type="transmembrane region" description="Helical" evidence="6">
    <location>
        <begin position="364"/>
        <end position="385"/>
    </location>
</feature>
<evidence type="ECO:0000313" key="9">
    <source>
        <dbReference type="Proteomes" id="UP001595528"/>
    </source>
</evidence>
<evidence type="ECO:0000256" key="2">
    <source>
        <dbReference type="ARBA" id="ARBA00022475"/>
    </source>
</evidence>
<feature type="transmembrane region" description="Helical" evidence="6">
    <location>
        <begin position="244"/>
        <end position="265"/>
    </location>
</feature>
<dbReference type="Gene3D" id="1.20.1720.10">
    <property type="entry name" value="Multidrug resistance protein D"/>
    <property type="match status" value="1"/>
</dbReference>
<dbReference type="SUPFAM" id="SSF103473">
    <property type="entry name" value="MFS general substrate transporter"/>
    <property type="match status" value="1"/>
</dbReference>
<accession>A0ABV7L4N5</accession>
<evidence type="ECO:0000259" key="7">
    <source>
        <dbReference type="PROSITE" id="PS50850"/>
    </source>
</evidence>
<evidence type="ECO:0000256" key="4">
    <source>
        <dbReference type="ARBA" id="ARBA00022989"/>
    </source>
</evidence>
<keyword evidence="2" id="KW-1003">Cell membrane</keyword>
<name>A0ABV7L4N5_9PROT</name>
<proteinExistence type="predicted"/>
<reference evidence="9" key="1">
    <citation type="journal article" date="2019" name="Int. J. Syst. Evol. Microbiol.">
        <title>The Global Catalogue of Microorganisms (GCM) 10K type strain sequencing project: providing services to taxonomists for standard genome sequencing and annotation.</title>
        <authorList>
            <consortium name="The Broad Institute Genomics Platform"/>
            <consortium name="The Broad Institute Genome Sequencing Center for Infectious Disease"/>
            <person name="Wu L."/>
            <person name="Ma J."/>
        </authorList>
    </citation>
    <scope>NUCLEOTIDE SEQUENCE [LARGE SCALE GENOMIC DNA]</scope>
    <source>
        <strain evidence="9">KCTC 42964</strain>
    </source>
</reference>
<evidence type="ECO:0000256" key="6">
    <source>
        <dbReference type="SAM" id="Phobius"/>
    </source>
</evidence>
<dbReference type="RefSeq" id="WP_379903411.1">
    <property type="nucleotide sequence ID" value="NZ_JBHRTR010000031.1"/>
</dbReference>
<dbReference type="Pfam" id="PF07690">
    <property type="entry name" value="MFS_1"/>
    <property type="match status" value="1"/>
</dbReference>
<evidence type="ECO:0000256" key="3">
    <source>
        <dbReference type="ARBA" id="ARBA00022692"/>
    </source>
</evidence>
<feature type="transmembrane region" description="Helical" evidence="6">
    <location>
        <begin position="100"/>
        <end position="121"/>
    </location>
</feature>
<dbReference type="InterPro" id="IPR050189">
    <property type="entry name" value="MFS_Efflux_Transporters"/>
</dbReference>
<dbReference type="PROSITE" id="PS50850">
    <property type="entry name" value="MFS"/>
    <property type="match status" value="1"/>
</dbReference>
<dbReference type="PANTHER" id="PTHR43124:SF3">
    <property type="entry name" value="CHLORAMPHENICOL EFFLUX PUMP RV0191"/>
    <property type="match status" value="1"/>
</dbReference>
<dbReference type="Proteomes" id="UP001595528">
    <property type="component" value="Unassembled WGS sequence"/>
</dbReference>
<keyword evidence="9" id="KW-1185">Reference proteome</keyword>
<feature type="transmembrane region" description="Helical" evidence="6">
    <location>
        <begin position="43"/>
        <end position="63"/>
    </location>
</feature>
<evidence type="ECO:0000256" key="5">
    <source>
        <dbReference type="ARBA" id="ARBA00023136"/>
    </source>
</evidence>
<feature type="transmembrane region" description="Helical" evidence="6">
    <location>
        <begin position="75"/>
        <end position="94"/>
    </location>
</feature>
<feature type="transmembrane region" description="Helical" evidence="6">
    <location>
        <begin position="133"/>
        <end position="155"/>
    </location>
</feature>
<evidence type="ECO:0000256" key="1">
    <source>
        <dbReference type="ARBA" id="ARBA00004651"/>
    </source>
</evidence>
<sequence>MAMASKLLVCGLLTLAAVAGLSGIDLVLPAVPFLPQALGGGTALAQFVLAAYVVGAACGLLLYGSLGVHFGRRRCLAWGLVAYGLSSWLATLAPDMSVLVGIRFLQGVASSAPAVFAPGIIRAMFSERGATRAIGALASVESLTPGAAPLLGLWLLELGGWRSSFWAIAALALALGLVLHLGRDRLPPPSGIGRQGSYARLLRRPAFLRYAWSQAFTLGGVLVFVFGAPAVIVHAMDGSVADFAWMQAVGVGCFILASNATGFAVERWGAEAVIWSGSLIAALGAAGILLFALFAAGDSFWLVLLFAPVNAGLGLRGPPGFLQAIIAGEGDDDRAASLTVLAILAVAAVATALVAPWIAAGLPLLAGAAFLLHLASLLCLALLPVRPGTG</sequence>
<dbReference type="InterPro" id="IPR036259">
    <property type="entry name" value="MFS_trans_sf"/>
</dbReference>